<organism evidence="7 8">
    <name type="scientific">Sulfoacidibacillus thermotolerans</name>
    <name type="common">Acidibacillus sulfuroxidans</name>
    <dbReference type="NCBI Taxonomy" id="1765684"/>
    <lineage>
        <taxon>Bacteria</taxon>
        <taxon>Bacillati</taxon>
        <taxon>Bacillota</taxon>
        <taxon>Bacilli</taxon>
        <taxon>Bacillales</taxon>
        <taxon>Alicyclobacillaceae</taxon>
        <taxon>Sulfoacidibacillus</taxon>
    </lineage>
</organism>
<dbReference type="AlphaFoldDB" id="A0A2U3D7E6"/>
<feature type="domain" description="YqgF/RNase H-like" evidence="6">
    <location>
        <begin position="1"/>
        <end position="101"/>
    </location>
</feature>
<protein>
    <recommendedName>
        <fullName evidence="5">Putative pre-16S rRNA nuclease</fullName>
        <ecNumber evidence="5">3.1.-.-</ecNumber>
    </recommendedName>
</protein>
<sequence length="142" mass="15746">MRVLGIDYGDARIGIALSDPLWLTAQTYEVIERKKVDDPIARIAEIISANDVGLLVVGLPVHMNGSLGERVEQTKAFAQELERVTGLPIAWIDERLSTVSAEKLLIQSDVRRDKRKKVVDKVAAALILQTYLESKGRTQHDG</sequence>
<keyword evidence="1 5" id="KW-0963">Cytoplasm</keyword>
<dbReference type="SMART" id="SM00732">
    <property type="entry name" value="YqgFc"/>
    <property type="match status" value="1"/>
</dbReference>
<comment type="subcellular location">
    <subcellularLocation>
        <location evidence="5">Cytoplasm</location>
    </subcellularLocation>
</comment>
<dbReference type="InterPro" id="IPR006641">
    <property type="entry name" value="YqgF/RNaseH-like_dom"/>
</dbReference>
<dbReference type="GO" id="GO:0004386">
    <property type="term" value="F:helicase activity"/>
    <property type="evidence" value="ECO:0007669"/>
    <property type="project" value="UniProtKB-KW"/>
</dbReference>
<dbReference type="Proteomes" id="UP000245380">
    <property type="component" value="Unassembled WGS sequence"/>
</dbReference>
<keyword evidence="7" id="KW-0067">ATP-binding</keyword>
<dbReference type="RefSeq" id="WP_109431061.1">
    <property type="nucleotide sequence ID" value="NZ_MPDK01000017.1"/>
</dbReference>
<dbReference type="EMBL" id="MPDK01000017">
    <property type="protein sequence ID" value="PWI57199.1"/>
    <property type="molecule type" value="Genomic_DNA"/>
</dbReference>
<keyword evidence="3 5" id="KW-0540">Nuclease</keyword>
<dbReference type="OrthoDB" id="9796140at2"/>
<gene>
    <name evidence="7" type="ORF">BM613_10045</name>
</gene>
<dbReference type="GO" id="GO:0000967">
    <property type="term" value="P:rRNA 5'-end processing"/>
    <property type="evidence" value="ECO:0007669"/>
    <property type="project" value="UniProtKB-UniRule"/>
</dbReference>
<evidence type="ECO:0000256" key="3">
    <source>
        <dbReference type="ARBA" id="ARBA00022722"/>
    </source>
</evidence>
<dbReference type="GO" id="GO:0016788">
    <property type="term" value="F:hydrolase activity, acting on ester bonds"/>
    <property type="evidence" value="ECO:0007669"/>
    <property type="project" value="UniProtKB-UniRule"/>
</dbReference>
<reference evidence="7 8" key="1">
    <citation type="submission" date="2016-11" db="EMBL/GenBank/DDBJ databases">
        <title>Comparative genomics of Acidibacillus ferroxidans species.</title>
        <authorList>
            <person name="Oliveira G."/>
            <person name="Nunes G."/>
            <person name="Oliveira R."/>
            <person name="Araujo F."/>
            <person name="Salim A."/>
            <person name="Scholte L."/>
            <person name="Morais D."/>
            <person name="Nancucheo I."/>
            <person name="Johnson D.B."/>
            <person name="Grail B."/>
            <person name="Bittencourt J."/>
            <person name="Valadares R."/>
        </authorList>
    </citation>
    <scope>NUCLEOTIDE SEQUENCE [LARGE SCALE GENOMIC DNA]</scope>
    <source>
        <strain evidence="7 8">Y002</strain>
    </source>
</reference>
<evidence type="ECO:0000259" key="6">
    <source>
        <dbReference type="SMART" id="SM00732"/>
    </source>
</evidence>
<keyword evidence="4 5" id="KW-0378">Hydrolase</keyword>
<dbReference type="Pfam" id="PF03652">
    <property type="entry name" value="RuvX"/>
    <property type="match status" value="1"/>
</dbReference>
<dbReference type="CDD" id="cd16964">
    <property type="entry name" value="YqgF"/>
    <property type="match status" value="1"/>
</dbReference>
<evidence type="ECO:0000256" key="4">
    <source>
        <dbReference type="ARBA" id="ARBA00022801"/>
    </source>
</evidence>
<keyword evidence="7" id="KW-0547">Nucleotide-binding</keyword>
<name>A0A2U3D7E6_SULT2</name>
<evidence type="ECO:0000256" key="1">
    <source>
        <dbReference type="ARBA" id="ARBA00022490"/>
    </source>
</evidence>
<keyword evidence="7" id="KW-0347">Helicase</keyword>
<comment type="caution">
    <text evidence="7">The sequence shown here is derived from an EMBL/GenBank/DDBJ whole genome shotgun (WGS) entry which is preliminary data.</text>
</comment>
<dbReference type="PANTHER" id="PTHR33317">
    <property type="entry name" value="POLYNUCLEOTIDYL TRANSFERASE, RIBONUCLEASE H-LIKE SUPERFAMILY PROTEIN"/>
    <property type="match status" value="1"/>
</dbReference>
<proteinExistence type="inferred from homology"/>
<dbReference type="SUPFAM" id="SSF53098">
    <property type="entry name" value="Ribonuclease H-like"/>
    <property type="match status" value="1"/>
</dbReference>
<comment type="similarity">
    <text evidence="5">Belongs to the YqgF HJR family.</text>
</comment>
<comment type="function">
    <text evidence="5">Could be a nuclease involved in processing of the 5'-end of pre-16S rRNA.</text>
</comment>
<evidence type="ECO:0000256" key="5">
    <source>
        <dbReference type="HAMAP-Rule" id="MF_00651"/>
    </source>
</evidence>
<dbReference type="InterPro" id="IPR037027">
    <property type="entry name" value="YqgF/RNaseH-like_dom_sf"/>
</dbReference>
<dbReference type="NCBIfam" id="TIGR00250">
    <property type="entry name" value="RNAse_H_YqgF"/>
    <property type="match status" value="1"/>
</dbReference>
<dbReference type="InterPro" id="IPR012337">
    <property type="entry name" value="RNaseH-like_sf"/>
</dbReference>
<dbReference type="InterPro" id="IPR005227">
    <property type="entry name" value="YqgF"/>
</dbReference>
<dbReference type="PANTHER" id="PTHR33317:SF4">
    <property type="entry name" value="POLYNUCLEOTIDYL TRANSFERASE, RIBONUCLEASE H-LIKE SUPERFAMILY PROTEIN"/>
    <property type="match status" value="1"/>
</dbReference>
<dbReference type="GO" id="GO:0004518">
    <property type="term" value="F:nuclease activity"/>
    <property type="evidence" value="ECO:0007669"/>
    <property type="project" value="UniProtKB-KW"/>
</dbReference>
<evidence type="ECO:0000256" key="2">
    <source>
        <dbReference type="ARBA" id="ARBA00022517"/>
    </source>
</evidence>
<accession>A0A2U3D7E6</accession>
<evidence type="ECO:0000313" key="8">
    <source>
        <dbReference type="Proteomes" id="UP000245380"/>
    </source>
</evidence>
<dbReference type="Gene3D" id="3.30.420.140">
    <property type="entry name" value="YqgF/RNase H-like domain"/>
    <property type="match status" value="1"/>
</dbReference>
<dbReference type="HAMAP" id="MF_00651">
    <property type="entry name" value="Nuclease_YqgF"/>
    <property type="match status" value="1"/>
</dbReference>
<evidence type="ECO:0000313" key="7">
    <source>
        <dbReference type="EMBL" id="PWI57199.1"/>
    </source>
</evidence>
<dbReference type="EC" id="3.1.-.-" evidence="5"/>
<keyword evidence="8" id="KW-1185">Reference proteome</keyword>
<keyword evidence="2 5" id="KW-0690">Ribosome biogenesis</keyword>
<dbReference type="GO" id="GO:0005829">
    <property type="term" value="C:cytosol"/>
    <property type="evidence" value="ECO:0007669"/>
    <property type="project" value="TreeGrafter"/>
</dbReference>